<comment type="caution">
    <text evidence="2">The sequence shown here is derived from an EMBL/GenBank/DDBJ whole genome shotgun (WGS) entry which is preliminary data.</text>
</comment>
<feature type="compositionally biased region" description="Basic and acidic residues" evidence="1">
    <location>
        <begin position="1"/>
        <end position="14"/>
    </location>
</feature>
<protein>
    <submittedName>
        <fullName evidence="2">Uncharacterized protein</fullName>
    </submittedName>
</protein>
<organism evidence="2 3">
    <name type="scientific">Moniliophthora roreri</name>
    <name type="common">Frosty pod rot fungus</name>
    <name type="synonym">Monilia roreri</name>
    <dbReference type="NCBI Taxonomy" id="221103"/>
    <lineage>
        <taxon>Eukaryota</taxon>
        <taxon>Fungi</taxon>
        <taxon>Dikarya</taxon>
        <taxon>Basidiomycota</taxon>
        <taxon>Agaricomycotina</taxon>
        <taxon>Agaricomycetes</taxon>
        <taxon>Agaricomycetidae</taxon>
        <taxon>Agaricales</taxon>
        <taxon>Marasmiineae</taxon>
        <taxon>Marasmiaceae</taxon>
        <taxon>Moniliophthora</taxon>
    </lineage>
</organism>
<evidence type="ECO:0000256" key="1">
    <source>
        <dbReference type="SAM" id="MobiDB-lite"/>
    </source>
</evidence>
<proteinExistence type="predicted"/>
<evidence type="ECO:0000313" key="3">
    <source>
        <dbReference type="Proteomes" id="UP000054988"/>
    </source>
</evidence>
<name>A0A0W0EU36_MONRR</name>
<sequence>MDIPAHDFEQDPSRPDGSTGIKRIDSRYLSCFDDASARSLYASSRLTT</sequence>
<accession>A0A0W0EU36</accession>
<dbReference type="EMBL" id="LATX01002528">
    <property type="protein sequence ID" value="KTB27620.1"/>
    <property type="molecule type" value="Genomic_DNA"/>
</dbReference>
<feature type="region of interest" description="Disordered" evidence="1">
    <location>
        <begin position="1"/>
        <end position="21"/>
    </location>
</feature>
<gene>
    <name evidence="2" type="ORF">WG66_19788</name>
</gene>
<dbReference type="AlphaFoldDB" id="A0A0W0EU36"/>
<evidence type="ECO:0000313" key="2">
    <source>
        <dbReference type="EMBL" id="KTB27620.1"/>
    </source>
</evidence>
<reference evidence="2 3" key="1">
    <citation type="submission" date="2015-12" db="EMBL/GenBank/DDBJ databases">
        <title>Draft genome sequence of Moniliophthora roreri, the causal agent of frosty pod rot of cacao.</title>
        <authorList>
            <person name="Aime M.C."/>
            <person name="Diaz-Valderrama J.R."/>
            <person name="Kijpornyongpan T."/>
            <person name="Phillips-Mora W."/>
        </authorList>
    </citation>
    <scope>NUCLEOTIDE SEQUENCE [LARGE SCALE GENOMIC DNA]</scope>
    <source>
        <strain evidence="2 3">MCA 2952</strain>
    </source>
</reference>
<dbReference type="Proteomes" id="UP000054988">
    <property type="component" value="Unassembled WGS sequence"/>
</dbReference>